<dbReference type="PANTHER" id="PTHR23514:SF13">
    <property type="entry name" value="INNER MEMBRANE PROTEIN YBJJ"/>
    <property type="match status" value="1"/>
</dbReference>
<dbReference type="Gene3D" id="1.20.1250.20">
    <property type="entry name" value="MFS general substrate transporter like domains"/>
    <property type="match status" value="2"/>
</dbReference>
<dbReference type="CDD" id="cd17393">
    <property type="entry name" value="MFS_MosC_like"/>
    <property type="match status" value="1"/>
</dbReference>
<sequence length="392" mass="39223">MTVPAALVPDRSARLAVTAAFLANGAAMASWIARIPDVRSGLGMSEATLGMVLLGMALGTIVALPLAGGLVARIGSRAVTVTGAIGIVVVLPLLGLAPSPWSLAATLAAFGASVSTMDIGMNAQGVGVERGYGRSILVGLHAAWSVGSLLGALAATVAVRARVPVEVHLTVVALVVAATVAVLARWLRVRDRAVAGTSSPRFALPRGALVPVALICFASALGEGTASDWSGIHLDDVVGVAPERVTWGYVAFTAAMTLARLLGDRVTRRFGPAAVVRASGAVAGLGFVLVTLVPTLPAAVAGFALAGAGLAPIVPLCFSAAGRLARSPGEGVAAVATIGYGGFLAGPPLIGVLTEQLDLRVPLFAVGVFVLVMTLRPAVVAAEAAPVEAGER</sequence>
<evidence type="ECO:0000256" key="1">
    <source>
        <dbReference type="ARBA" id="ARBA00004141"/>
    </source>
</evidence>
<dbReference type="InterPro" id="IPR011701">
    <property type="entry name" value="MFS"/>
</dbReference>
<feature type="transmembrane region" description="Helical" evidence="5">
    <location>
        <begin position="299"/>
        <end position="320"/>
    </location>
</feature>
<feature type="transmembrane region" description="Helical" evidence="5">
    <location>
        <begin position="78"/>
        <end position="97"/>
    </location>
</feature>
<evidence type="ECO:0000256" key="4">
    <source>
        <dbReference type="ARBA" id="ARBA00023136"/>
    </source>
</evidence>
<keyword evidence="2 5" id="KW-0812">Transmembrane</keyword>
<feature type="transmembrane region" description="Helical" evidence="5">
    <location>
        <begin position="135"/>
        <end position="161"/>
    </location>
</feature>
<dbReference type="GO" id="GO:0022857">
    <property type="term" value="F:transmembrane transporter activity"/>
    <property type="evidence" value="ECO:0007669"/>
    <property type="project" value="InterPro"/>
</dbReference>
<feature type="transmembrane region" description="Helical" evidence="5">
    <location>
        <begin position="103"/>
        <end position="123"/>
    </location>
</feature>
<dbReference type="PANTHER" id="PTHR23514">
    <property type="entry name" value="BYPASS OF STOP CODON PROTEIN 6"/>
    <property type="match status" value="1"/>
</dbReference>
<reference evidence="6" key="1">
    <citation type="journal article" date="2014" name="Int. J. Syst. Evol. Microbiol.">
        <title>Complete genome sequence of Corynebacterium casei LMG S-19264T (=DSM 44701T), isolated from a smear-ripened cheese.</title>
        <authorList>
            <consortium name="US DOE Joint Genome Institute (JGI-PGF)"/>
            <person name="Walter F."/>
            <person name="Albersmeier A."/>
            <person name="Kalinowski J."/>
            <person name="Ruckert C."/>
        </authorList>
    </citation>
    <scope>NUCLEOTIDE SEQUENCE</scope>
    <source>
        <strain evidence="6">CGMCC 1.14988</strain>
    </source>
</reference>
<accession>A0A8J3ERL8</accession>
<keyword evidence="7" id="KW-1185">Reference proteome</keyword>
<keyword evidence="3 5" id="KW-1133">Transmembrane helix</keyword>
<comment type="caution">
    <text evidence="6">The sequence shown here is derived from an EMBL/GenBank/DDBJ whole genome shotgun (WGS) entry which is preliminary data.</text>
</comment>
<feature type="transmembrane region" description="Helical" evidence="5">
    <location>
        <begin position="274"/>
        <end position="293"/>
    </location>
</feature>
<dbReference type="InterPro" id="IPR036259">
    <property type="entry name" value="MFS_trans_sf"/>
</dbReference>
<keyword evidence="4 5" id="KW-0472">Membrane</keyword>
<feature type="transmembrane region" description="Helical" evidence="5">
    <location>
        <begin position="208"/>
        <end position="226"/>
    </location>
</feature>
<evidence type="ECO:0000313" key="6">
    <source>
        <dbReference type="EMBL" id="GGI05230.1"/>
    </source>
</evidence>
<feature type="transmembrane region" description="Helical" evidence="5">
    <location>
        <begin position="167"/>
        <end position="187"/>
    </location>
</feature>
<name>A0A8J3ERL8_9ACTN</name>
<dbReference type="Pfam" id="PF07690">
    <property type="entry name" value="MFS_1"/>
    <property type="match status" value="1"/>
</dbReference>
<reference evidence="6" key="2">
    <citation type="submission" date="2020-09" db="EMBL/GenBank/DDBJ databases">
        <authorList>
            <person name="Sun Q."/>
            <person name="Zhou Y."/>
        </authorList>
    </citation>
    <scope>NUCLEOTIDE SEQUENCE</scope>
    <source>
        <strain evidence="6">CGMCC 1.14988</strain>
    </source>
</reference>
<evidence type="ECO:0000256" key="2">
    <source>
        <dbReference type="ARBA" id="ARBA00022692"/>
    </source>
</evidence>
<proteinExistence type="predicted"/>
<dbReference type="EMBL" id="BMHA01000004">
    <property type="protein sequence ID" value="GGI05230.1"/>
    <property type="molecule type" value="Genomic_DNA"/>
</dbReference>
<feature type="transmembrane region" description="Helical" evidence="5">
    <location>
        <begin position="246"/>
        <end position="262"/>
    </location>
</feature>
<dbReference type="SUPFAM" id="SSF103473">
    <property type="entry name" value="MFS general substrate transporter"/>
    <property type="match status" value="1"/>
</dbReference>
<dbReference type="GO" id="GO:0016020">
    <property type="term" value="C:membrane"/>
    <property type="evidence" value="ECO:0007669"/>
    <property type="project" value="UniProtKB-SubCell"/>
</dbReference>
<feature type="transmembrane region" description="Helical" evidence="5">
    <location>
        <begin position="359"/>
        <end position="382"/>
    </location>
</feature>
<dbReference type="InterPro" id="IPR051788">
    <property type="entry name" value="MFS_Transporter"/>
</dbReference>
<organism evidence="6 7">
    <name type="scientific">Egicoccus halophilus</name>
    <dbReference type="NCBI Taxonomy" id="1670830"/>
    <lineage>
        <taxon>Bacteria</taxon>
        <taxon>Bacillati</taxon>
        <taxon>Actinomycetota</taxon>
        <taxon>Nitriliruptoria</taxon>
        <taxon>Egicoccales</taxon>
        <taxon>Egicoccaceae</taxon>
        <taxon>Egicoccus</taxon>
    </lineage>
</organism>
<evidence type="ECO:0000313" key="7">
    <source>
        <dbReference type="Proteomes" id="UP000650511"/>
    </source>
</evidence>
<feature type="transmembrane region" description="Helical" evidence="5">
    <location>
        <begin position="52"/>
        <end position="71"/>
    </location>
</feature>
<protein>
    <submittedName>
        <fullName evidence="6">MFS transporter</fullName>
    </submittedName>
</protein>
<dbReference type="OrthoDB" id="151222at2"/>
<evidence type="ECO:0000256" key="3">
    <source>
        <dbReference type="ARBA" id="ARBA00022989"/>
    </source>
</evidence>
<feature type="transmembrane region" description="Helical" evidence="5">
    <location>
        <begin position="332"/>
        <end position="353"/>
    </location>
</feature>
<gene>
    <name evidence="6" type="ORF">GCM10011354_13060</name>
</gene>
<evidence type="ECO:0000256" key="5">
    <source>
        <dbReference type="SAM" id="Phobius"/>
    </source>
</evidence>
<comment type="subcellular location">
    <subcellularLocation>
        <location evidence="1">Membrane</location>
        <topology evidence="1">Multi-pass membrane protein</topology>
    </subcellularLocation>
</comment>
<dbReference type="Proteomes" id="UP000650511">
    <property type="component" value="Unassembled WGS sequence"/>
</dbReference>
<feature type="transmembrane region" description="Helical" evidence="5">
    <location>
        <begin position="12"/>
        <end position="32"/>
    </location>
</feature>
<dbReference type="RefSeq" id="WP_130649441.1">
    <property type="nucleotide sequence ID" value="NZ_BMHA01000004.1"/>
</dbReference>
<dbReference type="AlphaFoldDB" id="A0A8J3ERL8"/>